<reference evidence="13 14" key="1">
    <citation type="submission" date="2016-10" db="EMBL/GenBank/DDBJ databases">
        <authorList>
            <person name="de Groot N.N."/>
        </authorList>
    </citation>
    <scope>NUCLEOTIDE SEQUENCE [LARGE SCALE GENOMIC DNA]</scope>
    <source>
        <strain evidence="14">P4B,CCM 7963,CECT 7998,DSM 25260,IBRC-M 10614,KCTC 13821</strain>
    </source>
</reference>
<comment type="cofactor">
    <cofactor evidence="2 11">
        <name>NAD(+)</name>
        <dbReference type="ChEBI" id="CHEBI:57540"/>
    </cofactor>
</comment>
<dbReference type="Proteomes" id="UP000199017">
    <property type="component" value="Unassembled WGS sequence"/>
</dbReference>
<dbReference type="InterPro" id="IPR001509">
    <property type="entry name" value="Epimerase_deHydtase"/>
</dbReference>
<dbReference type="OrthoDB" id="9801785at2"/>
<dbReference type="RefSeq" id="WP_091583985.1">
    <property type="nucleotide sequence ID" value="NZ_FNDU01000004.1"/>
</dbReference>
<dbReference type="CDD" id="cd05247">
    <property type="entry name" value="UDP_G4E_1_SDR_e"/>
    <property type="match status" value="1"/>
</dbReference>
<evidence type="ECO:0000313" key="13">
    <source>
        <dbReference type="EMBL" id="SDI07523.1"/>
    </source>
</evidence>
<sequence length="334" mass="37256">MSVLVVGGAGYVGSHAVHQLLEQGKQPVVVDNLQTGHLEALPRGAVFYKGDVRDRAFMRNVFKRKRIRQVMMFSAHSLVGESIENPLQYYDNNVFGIQVLLETMIEANVKKIVFSSTAAVYREPEEVPFTEEARANPESPYEETKWAIEKMMKWCEKAHGLRYVSLRYFNAAGARSGGLIGEDHRPETHLIPIILEAAMGKREAVTVFGEDYPTADGTCIRDYIHVEDVIAAHLKALNHLKKGGHSDVFNLGSSEGFSIKEIIEAARTVTGKQITVTSGERRAGGPARLIVSSEKAKKMLGWEPKRTDIHTIIKDAWNWHSLNPQGYGGRPRMS</sequence>
<evidence type="ECO:0000256" key="4">
    <source>
        <dbReference type="ARBA" id="ARBA00007637"/>
    </source>
</evidence>
<dbReference type="AlphaFoldDB" id="A0A1G8HLK0"/>
<keyword evidence="7 11" id="KW-0520">NAD</keyword>
<evidence type="ECO:0000256" key="8">
    <source>
        <dbReference type="ARBA" id="ARBA00023144"/>
    </source>
</evidence>
<evidence type="ECO:0000313" key="14">
    <source>
        <dbReference type="Proteomes" id="UP000199017"/>
    </source>
</evidence>
<proteinExistence type="inferred from homology"/>
<feature type="domain" description="NAD-dependent epimerase/dehydratase" evidence="12">
    <location>
        <begin position="3"/>
        <end position="252"/>
    </location>
</feature>
<evidence type="ECO:0000259" key="12">
    <source>
        <dbReference type="Pfam" id="PF01370"/>
    </source>
</evidence>
<dbReference type="InterPro" id="IPR036291">
    <property type="entry name" value="NAD(P)-bd_dom_sf"/>
</dbReference>
<evidence type="ECO:0000256" key="1">
    <source>
        <dbReference type="ARBA" id="ARBA00000083"/>
    </source>
</evidence>
<evidence type="ECO:0000256" key="9">
    <source>
        <dbReference type="ARBA" id="ARBA00023235"/>
    </source>
</evidence>
<evidence type="ECO:0000256" key="5">
    <source>
        <dbReference type="ARBA" id="ARBA00013189"/>
    </source>
</evidence>
<dbReference type="STRING" id="930129.SAMN05216352_104315"/>
<evidence type="ECO:0000256" key="3">
    <source>
        <dbReference type="ARBA" id="ARBA00004947"/>
    </source>
</evidence>
<dbReference type="Gene3D" id="3.90.25.10">
    <property type="entry name" value="UDP-galactose 4-epimerase, domain 1"/>
    <property type="match status" value="1"/>
</dbReference>
<name>A0A1G8HLK0_9BACI</name>
<keyword evidence="9 11" id="KW-0413">Isomerase</keyword>
<dbReference type="Gene3D" id="3.40.50.720">
    <property type="entry name" value="NAD(P)-binding Rossmann-like Domain"/>
    <property type="match status" value="1"/>
</dbReference>
<dbReference type="PANTHER" id="PTHR43725:SF53">
    <property type="entry name" value="UDP-ARABINOSE 4-EPIMERASE 1"/>
    <property type="match status" value="1"/>
</dbReference>
<dbReference type="EC" id="5.1.3.2" evidence="5 11"/>
<accession>A0A1G8HLK0</accession>
<dbReference type="NCBIfam" id="TIGR01179">
    <property type="entry name" value="galE"/>
    <property type="match status" value="1"/>
</dbReference>
<comment type="catalytic activity">
    <reaction evidence="1 11">
        <text>UDP-alpha-D-glucose = UDP-alpha-D-galactose</text>
        <dbReference type="Rhea" id="RHEA:22168"/>
        <dbReference type="ChEBI" id="CHEBI:58885"/>
        <dbReference type="ChEBI" id="CHEBI:66914"/>
        <dbReference type="EC" id="5.1.3.2"/>
    </reaction>
</comment>
<evidence type="ECO:0000256" key="2">
    <source>
        <dbReference type="ARBA" id="ARBA00001911"/>
    </source>
</evidence>
<comment type="pathway">
    <text evidence="3 11">Carbohydrate metabolism; galactose metabolism.</text>
</comment>
<evidence type="ECO:0000256" key="10">
    <source>
        <dbReference type="ARBA" id="ARBA00023277"/>
    </source>
</evidence>
<comment type="similarity">
    <text evidence="4 11">Belongs to the NAD(P)-dependent epimerase/dehydratase family.</text>
</comment>
<evidence type="ECO:0000256" key="11">
    <source>
        <dbReference type="RuleBase" id="RU366046"/>
    </source>
</evidence>
<gene>
    <name evidence="13" type="ORF">SAMN05216352_104315</name>
</gene>
<dbReference type="InterPro" id="IPR005886">
    <property type="entry name" value="UDP_G4E"/>
</dbReference>
<keyword evidence="8" id="KW-0299">Galactose metabolism</keyword>
<dbReference type="SUPFAM" id="SSF51735">
    <property type="entry name" value="NAD(P)-binding Rossmann-fold domains"/>
    <property type="match status" value="1"/>
</dbReference>
<dbReference type="EMBL" id="FNDU01000004">
    <property type="protein sequence ID" value="SDI07523.1"/>
    <property type="molecule type" value="Genomic_DNA"/>
</dbReference>
<evidence type="ECO:0000256" key="6">
    <source>
        <dbReference type="ARBA" id="ARBA00018569"/>
    </source>
</evidence>
<protein>
    <recommendedName>
        <fullName evidence="6 11">UDP-glucose 4-epimerase</fullName>
        <ecNumber evidence="5 11">5.1.3.2</ecNumber>
    </recommendedName>
</protein>
<dbReference type="Pfam" id="PF01370">
    <property type="entry name" value="Epimerase"/>
    <property type="match status" value="1"/>
</dbReference>
<dbReference type="GO" id="GO:0003978">
    <property type="term" value="F:UDP-glucose 4-epimerase activity"/>
    <property type="evidence" value="ECO:0007669"/>
    <property type="project" value="UniProtKB-UniRule"/>
</dbReference>
<evidence type="ECO:0000256" key="7">
    <source>
        <dbReference type="ARBA" id="ARBA00023027"/>
    </source>
</evidence>
<keyword evidence="14" id="KW-1185">Reference proteome</keyword>
<organism evidence="13 14">
    <name type="scientific">Alteribacillus bidgolensis</name>
    <dbReference type="NCBI Taxonomy" id="930129"/>
    <lineage>
        <taxon>Bacteria</taxon>
        <taxon>Bacillati</taxon>
        <taxon>Bacillota</taxon>
        <taxon>Bacilli</taxon>
        <taxon>Bacillales</taxon>
        <taxon>Bacillaceae</taxon>
        <taxon>Alteribacillus</taxon>
    </lineage>
</organism>
<keyword evidence="10 11" id="KW-0119">Carbohydrate metabolism</keyword>
<dbReference type="GO" id="GO:0033499">
    <property type="term" value="P:galactose catabolic process via UDP-galactose, Leloir pathway"/>
    <property type="evidence" value="ECO:0007669"/>
    <property type="project" value="TreeGrafter"/>
</dbReference>
<comment type="subunit">
    <text evidence="11">Homodimer.</text>
</comment>
<dbReference type="PANTHER" id="PTHR43725">
    <property type="entry name" value="UDP-GLUCOSE 4-EPIMERASE"/>
    <property type="match status" value="1"/>
</dbReference>
<dbReference type="UniPathway" id="UPA00214"/>